<gene>
    <name evidence="1" type="ORF">HAX54_046923</name>
</gene>
<dbReference type="EMBL" id="JACEIK010007496">
    <property type="protein sequence ID" value="MCE3050333.1"/>
    <property type="molecule type" value="Genomic_DNA"/>
</dbReference>
<comment type="caution">
    <text evidence="1">The sequence shown here is derived from an EMBL/GenBank/DDBJ whole genome shotgun (WGS) entry which is preliminary data.</text>
</comment>
<reference evidence="1 2" key="1">
    <citation type="journal article" date="2021" name="BMC Genomics">
        <title>Datura genome reveals duplications of psychoactive alkaloid biosynthetic genes and high mutation rate following tissue culture.</title>
        <authorList>
            <person name="Rajewski A."/>
            <person name="Carter-House D."/>
            <person name="Stajich J."/>
            <person name="Litt A."/>
        </authorList>
    </citation>
    <scope>NUCLEOTIDE SEQUENCE [LARGE SCALE GENOMIC DNA]</scope>
    <source>
        <strain evidence="1">AR-01</strain>
    </source>
</reference>
<feature type="non-terminal residue" evidence="1">
    <location>
        <position position="57"/>
    </location>
</feature>
<proteinExistence type="predicted"/>
<evidence type="ECO:0000313" key="2">
    <source>
        <dbReference type="Proteomes" id="UP000823775"/>
    </source>
</evidence>
<sequence length="57" mass="6374">TNTGQLMVINAAIPSWMHEVTSSYAGYPQAQDQSTFNGLTRSYTMALLFWNSQEEGE</sequence>
<keyword evidence="2" id="KW-1185">Reference proteome</keyword>
<accession>A0ABS8WHQ5</accession>
<protein>
    <submittedName>
        <fullName evidence="1">Uncharacterized protein</fullName>
    </submittedName>
</protein>
<dbReference type="Proteomes" id="UP000823775">
    <property type="component" value="Unassembled WGS sequence"/>
</dbReference>
<evidence type="ECO:0000313" key="1">
    <source>
        <dbReference type="EMBL" id="MCE3050333.1"/>
    </source>
</evidence>
<feature type="non-terminal residue" evidence="1">
    <location>
        <position position="1"/>
    </location>
</feature>
<name>A0ABS8WHQ5_DATST</name>
<organism evidence="1 2">
    <name type="scientific">Datura stramonium</name>
    <name type="common">Jimsonweed</name>
    <name type="synonym">Common thornapple</name>
    <dbReference type="NCBI Taxonomy" id="4076"/>
    <lineage>
        <taxon>Eukaryota</taxon>
        <taxon>Viridiplantae</taxon>
        <taxon>Streptophyta</taxon>
        <taxon>Embryophyta</taxon>
        <taxon>Tracheophyta</taxon>
        <taxon>Spermatophyta</taxon>
        <taxon>Magnoliopsida</taxon>
        <taxon>eudicotyledons</taxon>
        <taxon>Gunneridae</taxon>
        <taxon>Pentapetalae</taxon>
        <taxon>asterids</taxon>
        <taxon>lamiids</taxon>
        <taxon>Solanales</taxon>
        <taxon>Solanaceae</taxon>
        <taxon>Solanoideae</taxon>
        <taxon>Datureae</taxon>
        <taxon>Datura</taxon>
    </lineage>
</organism>